<feature type="transmembrane region" description="Helical" evidence="13">
    <location>
        <begin position="861"/>
        <end position="879"/>
    </location>
</feature>
<feature type="transmembrane region" description="Helical" evidence="13">
    <location>
        <begin position="713"/>
        <end position="736"/>
    </location>
</feature>
<evidence type="ECO:0000256" key="12">
    <source>
        <dbReference type="ARBA" id="ARBA00093602"/>
    </source>
</evidence>
<keyword evidence="10" id="KW-0325">Glycoprotein</keyword>
<protein>
    <recommendedName>
        <fullName evidence="12">GPI ethanolamine phosphate transferase 3, catalytic subunit</fullName>
    </recommendedName>
    <alternativeName>
        <fullName evidence="11">Phosphatidylinositol-glycan biosynthesis class O protein</fullName>
    </alternativeName>
</protein>
<proteinExistence type="inferred from homology"/>
<dbReference type="EMBL" id="JAIWYP010000004">
    <property type="protein sequence ID" value="KAH3838144.1"/>
    <property type="molecule type" value="Genomic_DNA"/>
</dbReference>
<dbReference type="GO" id="GO:0006506">
    <property type="term" value="P:GPI anchor biosynthetic process"/>
    <property type="evidence" value="ECO:0007669"/>
    <property type="project" value="UniProtKB-KW"/>
</dbReference>
<comment type="similarity">
    <text evidence="3">Belongs to the PIGG/PIGN/PIGO family. PIGO subfamily.</text>
</comment>
<keyword evidence="8 13" id="KW-1133">Transmembrane helix</keyword>
<gene>
    <name evidence="14" type="ORF">DPMN_111550</name>
</gene>
<evidence type="ECO:0000256" key="11">
    <source>
        <dbReference type="ARBA" id="ARBA00079084"/>
    </source>
</evidence>
<dbReference type="Pfam" id="PF01663">
    <property type="entry name" value="Phosphodiest"/>
    <property type="match status" value="1"/>
</dbReference>
<feature type="transmembrane region" description="Helical" evidence="13">
    <location>
        <begin position="1000"/>
        <end position="1025"/>
    </location>
</feature>
<keyword evidence="9 13" id="KW-0472">Membrane</keyword>
<evidence type="ECO:0000313" key="14">
    <source>
        <dbReference type="EMBL" id="KAH3838144.1"/>
    </source>
</evidence>
<dbReference type="Proteomes" id="UP000828390">
    <property type="component" value="Unassembled WGS sequence"/>
</dbReference>
<keyword evidence="4" id="KW-0337">GPI-anchor biosynthesis</keyword>
<evidence type="ECO:0000256" key="10">
    <source>
        <dbReference type="ARBA" id="ARBA00023180"/>
    </source>
</evidence>
<feature type="transmembrane region" description="Helical" evidence="13">
    <location>
        <begin position="939"/>
        <end position="963"/>
    </location>
</feature>
<evidence type="ECO:0000256" key="2">
    <source>
        <dbReference type="ARBA" id="ARBA00004687"/>
    </source>
</evidence>
<comment type="subcellular location">
    <subcellularLocation>
        <location evidence="1">Endoplasmic reticulum membrane</location>
        <topology evidence="1">Multi-pass membrane protein</topology>
    </subcellularLocation>
</comment>
<keyword evidence="6 13" id="KW-0812">Transmembrane</keyword>
<evidence type="ECO:0000256" key="5">
    <source>
        <dbReference type="ARBA" id="ARBA00022679"/>
    </source>
</evidence>
<feature type="transmembrane region" description="Helical" evidence="13">
    <location>
        <begin position="1040"/>
        <end position="1062"/>
    </location>
</feature>
<sequence>MLHNSAVRILCLVAYVSVLYIVGSLIFTKGFLLKRNVVAENSTCRVDFAKYSSGENHGTQGCWLHRRFDKAVIIIIDALRFDFIKPSSDSNKPYLNKLQYVQNILRREPQNSRLYKFTADPPTTTLQRLKAMTTGSLPTFVDAGSNFASTEITEDNLISQMHDNGRKLVFMGDDTWQSLFPQQFVRTYPFPSFNVKDLHTVDNGILKNIYDELQMKDWDVLIAHFLGVDHCGHRFGPNHPAMQEKLTQMDNTIRNITRLLDKDTLLLVMGDHGMTSTGDHGGDSSEEIDAGLFIYSKSPITTANKPQTDYRTVSQIDIVPTVSLLLGLPIPFSNLGSVITDLFAYCSWSKESHIKEVYHIVEALRVNANQMNNYITHYMRTSSDLPSHKIAILQAKLTTAENRLQRLVTDMFIHNKEENAHEVLHDLEKEYRNFMFQMKEICREIWAKFDHGSMGFGIMFLIVAVAVNIYILCVVQDFSQDKWDGSIIIVLAVSIVFLVFSLLQVYLESSSVQILGFMLGLFDLVALAIIVQVTTSNRTERKPLQKTKYSNTWITLDTFVSTIVIALSILAYFSNSFVVFEDDLSLFCSQTMVWYICAKIVFCILKDKAFKESNKSKLKGSKPTDIRKVLVSSLLPVVVTTTACSLCIRLSANYRQKREEQLTLDLLNKDSQSEESTSMAESKNVQFFVSTAMLVLTFYLPRKWLKESGNLNGVNFTVLCARYLVPLAAVSTMFYWALHCLPVKVLDSLPVWQQTVLAEVVYVVVVVASVIFTVSPLLVYMQPKHGKQFSVPSETQGKDLVGKLYSYIKSTWTEENQAEVVVNGQSEVPRVYGLGTVFSGAIVYNGLLLLLVLSLLLGSSLAPSILCAVAAMFFFLELFSIAVKVCRDSDLILPGLVAWLCMMWTFFYGFGHQATIPAIRFEAAFVGFHGDWENKLLPAAMITSNMFAAEILFTFLSPLLILWPCTKGPISGFLFPSRHGEAGWQGDYVMFNNRPVFRELLLKLVSTTYLIQGLKLLGCIIATTIHRRHLMVWKIFAPRFVYQAISSFSVFAVALLFLATLLRVEKALGHWTEKLK</sequence>
<evidence type="ECO:0000313" key="15">
    <source>
        <dbReference type="Proteomes" id="UP000828390"/>
    </source>
</evidence>
<evidence type="ECO:0000256" key="7">
    <source>
        <dbReference type="ARBA" id="ARBA00022824"/>
    </source>
</evidence>
<dbReference type="OrthoDB" id="272139at2759"/>
<reference evidence="14" key="2">
    <citation type="submission" date="2020-11" db="EMBL/GenBank/DDBJ databases">
        <authorList>
            <person name="McCartney M.A."/>
            <person name="Auch B."/>
            <person name="Kono T."/>
            <person name="Mallez S."/>
            <person name="Becker A."/>
            <person name="Gohl D.M."/>
            <person name="Silverstein K.A.T."/>
            <person name="Koren S."/>
            <person name="Bechman K.B."/>
            <person name="Herman A."/>
            <person name="Abrahante J.E."/>
            <person name="Garbe J."/>
        </authorList>
    </citation>
    <scope>NUCLEOTIDE SEQUENCE</scope>
    <source>
        <strain evidence="14">Duluth1</strain>
        <tissue evidence="14">Whole animal</tissue>
    </source>
</reference>
<keyword evidence="15" id="KW-1185">Reference proteome</keyword>
<accession>A0A9D4KEU4</accession>
<feature type="transmembrane region" description="Helical" evidence="13">
    <location>
        <begin position="454"/>
        <end position="475"/>
    </location>
</feature>
<keyword evidence="5" id="KW-0808">Transferase</keyword>
<dbReference type="FunFam" id="3.40.720.10:FF:000041">
    <property type="entry name" value="GPI ethanolamine phosphate transferase 3"/>
    <property type="match status" value="1"/>
</dbReference>
<dbReference type="SUPFAM" id="SSF53649">
    <property type="entry name" value="Alkaline phosphatase-like"/>
    <property type="match status" value="1"/>
</dbReference>
<dbReference type="InterPro" id="IPR002591">
    <property type="entry name" value="Phosphodiest/P_Trfase"/>
</dbReference>
<keyword evidence="7" id="KW-0256">Endoplasmic reticulum</keyword>
<dbReference type="InterPro" id="IPR017850">
    <property type="entry name" value="Alkaline_phosphatase_core_sf"/>
</dbReference>
<evidence type="ECO:0000256" key="9">
    <source>
        <dbReference type="ARBA" id="ARBA00023136"/>
    </source>
</evidence>
<organism evidence="14 15">
    <name type="scientific">Dreissena polymorpha</name>
    <name type="common">Zebra mussel</name>
    <name type="synonym">Mytilus polymorpha</name>
    <dbReference type="NCBI Taxonomy" id="45954"/>
    <lineage>
        <taxon>Eukaryota</taxon>
        <taxon>Metazoa</taxon>
        <taxon>Spiralia</taxon>
        <taxon>Lophotrochozoa</taxon>
        <taxon>Mollusca</taxon>
        <taxon>Bivalvia</taxon>
        <taxon>Autobranchia</taxon>
        <taxon>Heteroconchia</taxon>
        <taxon>Euheterodonta</taxon>
        <taxon>Imparidentia</taxon>
        <taxon>Neoheterodontei</taxon>
        <taxon>Myida</taxon>
        <taxon>Dreissenoidea</taxon>
        <taxon>Dreissenidae</taxon>
        <taxon>Dreissena</taxon>
    </lineage>
</organism>
<feature type="transmembrane region" description="Helical" evidence="13">
    <location>
        <begin position="552"/>
        <end position="572"/>
    </location>
</feature>
<feature type="transmembrane region" description="Helical" evidence="13">
    <location>
        <begin position="7"/>
        <end position="27"/>
    </location>
</feature>
<feature type="transmembrane region" description="Helical" evidence="13">
    <location>
        <begin position="626"/>
        <end position="652"/>
    </location>
</feature>
<dbReference type="CDD" id="cd16023">
    <property type="entry name" value="GPI_EPT_3"/>
    <property type="match status" value="1"/>
</dbReference>
<comment type="caution">
    <text evidence="14">The sequence shown here is derived from an EMBL/GenBank/DDBJ whole genome shotgun (WGS) entry which is preliminary data.</text>
</comment>
<dbReference type="GO" id="GO:0051377">
    <property type="term" value="F:mannose-ethanolamine phosphotransferase activity"/>
    <property type="evidence" value="ECO:0007669"/>
    <property type="project" value="InterPro"/>
</dbReference>
<evidence type="ECO:0000256" key="1">
    <source>
        <dbReference type="ARBA" id="ARBA00004477"/>
    </source>
</evidence>
<feature type="transmembrane region" description="Helical" evidence="13">
    <location>
        <begin position="512"/>
        <end position="531"/>
    </location>
</feature>
<name>A0A9D4KEU4_DREPO</name>
<feature type="transmembrane region" description="Helical" evidence="13">
    <location>
        <begin position="756"/>
        <end position="780"/>
    </location>
</feature>
<feature type="transmembrane region" description="Helical" evidence="13">
    <location>
        <begin position="831"/>
        <end position="855"/>
    </location>
</feature>
<dbReference type="InterPro" id="IPR039524">
    <property type="entry name" value="PIGO/GPI13"/>
</dbReference>
<evidence type="ECO:0000256" key="13">
    <source>
        <dbReference type="SAM" id="Phobius"/>
    </source>
</evidence>
<dbReference type="Gene3D" id="3.40.720.10">
    <property type="entry name" value="Alkaline Phosphatase, subunit A"/>
    <property type="match status" value="1"/>
</dbReference>
<reference evidence="14" key="1">
    <citation type="journal article" date="2019" name="bioRxiv">
        <title>The Genome of the Zebra Mussel, Dreissena polymorpha: A Resource for Invasive Species Research.</title>
        <authorList>
            <person name="McCartney M.A."/>
            <person name="Auch B."/>
            <person name="Kono T."/>
            <person name="Mallez S."/>
            <person name="Zhang Y."/>
            <person name="Obille A."/>
            <person name="Becker A."/>
            <person name="Abrahante J.E."/>
            <person name="Garbe J."/>
            <person name="Badalamenti J.P."/>
            <person name="Herman A."/>
            <person name="Mangelson H."/>
            <person name="Liachko I."/>
            <person name="Sullivan S."/>
            <person name="Sone E.D."/>
            <person name="Koren S."/>
            <person name="Silverstein K.A.T."/>
            <person name="Beckman K.B."/>
            <person name="Gohl D.M."/>
        </authorList>
    </citation>
    <scope>NUCLEOTIDE SEQUENCE</scope>
    <source>
        <strain evidence="14">Duluth1</strain>
        <tissue evidence="14">Whole animal</tissue>
    </source>
</reference>
<comment type="pathway">
    <text evidence="2">Glycolipid biosynthesis; glycosylphosphatidylinositol-anchor biosynthesis.</text>
</comment>
<dbReference type="GO" id="GO:0005789">
    <property type="term" value="C:endoplasmic reticulum membrane"/>
    <property type="evidence" value="ECO:0007669"/>
    <property type="project" value="UniProtKB-SubCell"/>
</dbReference>
<evidence type="ECO:0000256" key="6">
    <source>
        <dbReference type="ARBA" id="ARBA00022692"/>
    </source>
</evidence>
<evidence type="ECO:0000256" key="4">
    <source>
        <dbReference type="ARBA" id="ARBA00022502"/>
    </source>
</evidence>
<feature type="transmembrane region" description="Helical" evidence="13">
    <location>
        <begin position="487"/>
        <end position="506"/>
    </location>
</feature>
<feature type="transmembrane region" description="Helical" evidence="13">
    <location>
        <begin position="891"/>
        <end position="910"/>
    </location>
</feature>
<dbReference type="InterPro" id="IPR037675">
    <property type="entry name" value="PIG-O_N"/>
</dbReference>
<evidence type="ECO:0000256" key="3">
    <source>
        <dbReference type="ARBA" id="ARBA00008695"/>
    </source>
</evidence>
<dbReference type="PANTHER" id="PTHR23071">
    <property type="entry name" value="PHOSPHATIDYLINOSITOL GLYCAN"/>
    <property type="match status" value="1"/>
</dbReference>
<evidence type="ECO:0000256" key="8">
    <source>
        <dbReference type="ARBA" id="ARBA00022989"/>
    </source>
</evidence>
<dbReference type="PANTHER" id="PTHR23071:SF1">
    <property type="entry name" value="GPI ETHANOLAMINE PHOSPHATE TRANSFERASE 3"/>
    <property type="match status" value="1"/>
</dbReference>
<dbReference type="AlphaFoldDB" id="A0A9D4KEU4"/>